<keyword evidence="5" id="KW-1185">Reference proteome</keyword>
<sequence>MLSIFCSIFLNYRLKIVQLLFGRNCFLCGSAATEDLCTPCRDSLPHISGPHCPVCALPMEEARVCGACLAHPPAFDLTLAAVNYAFPIDALLHSLKYRTNLALAPVLADLLLAQIDKAVLPDFIVPMPLHAVRLRERGFNQAMEIGRQISKKLDVPLLPALCRRVRDTASQTRLPWKEREKNIRNAFDCEENLDGKHIAIVDDVMTTGATLNELARVLRKCGAVHISAWVVARTLPGTP</sequence>
<keyword evidence="4" id="KW-0808">Transferase</keyword>
<evidence type="ECO:0000259" key="2">
    <source>
        <dbReference type="Pfam" id="PF00156"/>
    </source>
</evidence>
<dbReference type="InterPro" id="IPR044005">
    <property type="entry name" value="DZR_2"/>
</dbReference>
<accession>Q2Y9Z0</accession>
<keyword evidence="4" id="KW-0328">Glycosyltransferase</keyword>
<comment type="similarity">
    <text evidence="1">Belongs to the ComF/GntX family.</text>
</comment>
<dbReference type="SUPFAM" id="SSF53271">
    <property type="entry name" value="PRTase-like"/>
    <property type="match status" value="1"/>
</dbReference>
<protein>
    <submittedName>
        <fullName evidence="4">Phosphoribosyltransferase</fullName>
    </submittedName>
</protein>
<dbReference type="Pfam" id="PF18912">
    <property type="entry name" value="DZR_2"/>
    <property type="match status" value="1"/>
</dbReference>
<evidence type="ECO:0000313" key="4">
    <source>
        <dbReference type="EMBL" id="ABB74431.1"/>
    </source>
</evidence>
<dbReference type="OrthoDB" id="9793412at2"/>
<feature type="domain" description="Double zinc ribbon" evidence="3">
    <location>
        <begin position="16"/>
        <end position="69"/>
    </location>
</feature>
<dbReference type="PANTHER" id="PTHR47505:SF1">
    <property type="entry name" value="DNA UTILIZATION PROTEIN YHGH"/>
    <property type="match status" value="1"/>
</dbReference>
<evidence type="ECO:0000259" key="3">
    <source>
        <dbReference type="Pfam" id="PF18912"/>
    </source>
</evidence>
<proteinExistence type="inferred from homology"/>
<dbReference type="HOGENOM" id="CLU_054549_0_0_4"/>
<dbReference type="Gene3D" id="3.40.50.2020">
    <property type="match status" value="1"/>
</dbReference>
<dbReference type="Proteomes" id="UP000002718">
    <property type="component" value="Chromosome"/>
</dbReference>
<organism evidence="4 5">
    <name type="scientific">Nitrosospira multiformis (strain ATCC 25196 / NCIMB 11849 / C 71)</name>
    <dbReference type="NCBI Taxonomy" id="323848"/>
    <lineage>
        <taxon>Bacteria</taxon>
        <taxon>Pseudomonadati</taxon>
        <taxon>Pseudomonadota</taxon>
        <taxon>Betaproteobacteria</taxon>
        <taxon>Nitrosomonadales</taxon>
        <taxon>Nitrosomonadaceae</taxon>
        <taxon>Nitrosospira</taxon>
    </lineage>
</organism>
<dbReference type="KEGG" id="nmu:Nmul_A1128"/>
<feature type="domain" description="Phosphoribosyltransferase" evidence="2">
    <location>
        <begin position="144"/>
        <end position="232"/>
    </location>
</feature>
<dbReference type="CDD" id="cd06223">
    <property type="entry name" value="PRTases_typeI"/>
    <property type="match status" value="1"/>
</dbReference>
<reference evidence="4 5" key="2">
    <citation type="journal article" date="2008" name="Appl. Environ. Microbiol.">
        <title>Complete genome sequence of Nitrosospira multiformis, an ammonia-oxidizing bacterium from the soil environment.</title>
        <authorList>
            <person name="Norton J.M."/>
            <person name="Klotz M.G."/>
            <person name="Stein L.Y."/>
            <person name="Arp D.J."/>
            <person name="Bottomley P.J."/>
            <person name="Chain P.S."/>
            <person name="Hauser L.J."/>
            <person name="Land M.L."/>
            <person name="Larimer F.W."/>
            <person name="Shin M.W."/>
            <person name="Starkenburg S.R."/>
        </authorList>
    </citation>
    <scope>NUCLEOTIDE SEQUENCE [LARGE SCALE GENOMIC DNA]</scope>
    <source>
        <strain evidence="5">ATCC 25196 / NCIMB 11849 / C 71</strain>
    </source>
</reference>
<name>Q2Y9Z0_NITMU</name>
<evidence type="ECO:0000256" key="1">
    <source>
        <dbReference type="ARBA" id="ARBA00008007"/>
    </source>
</evidence>
<dbReference type="Pfam" id="PF00156">
    <property type="entry name" value="Pribosyltran"/>
    <property type="match status" value="1"/>
</dbReference>
<dbReference type="PANTHER" id="PTHR47505">
    <property type="entry name" value="DNA UTILIZATION PROTEIN YHGH"/>
    <property type="match status" value="1"/>
</dbReference>
<gene>
    <name evidence="4" type="ordered locus">Nmul_A1128</name>
</gene>
<reference evidence="5" key="1">
    <citation type="submission" date="2005-08" db="EMBL/GenBank/DDBJ databases">
        <title>Complete sequence of chromosome 1 of Nitrosospira multiformis ATCC 25196.</title>
        <authorList>
            <person name="Copeland A."/>
            <person name="Lucas S."/>
            <person name="Lapidus A."/>
            <person name="Barry K."/>
            <person name="Detter J.C."/>
            <person name="Glavina T."/>
            <person name="Hammon N."/>
            <person name="Israni S."/>
            <person name="Pitluck S."/>
            <person name="Chain P."/>
            <person name="Malfatti S."/>
            <person name="Shin M."/>
            <person name="Vergez L."/>
            <person name="Schmutz J."/>
            <person name="Larimer F."/>
            <person name="Land M."/>
            <person name="Hauser L."/>
            <person name="Kyrpides N."/>
            <person name="Lykidis A."/>
            <person name="Richardson P."/>
        </authorList>
    </citation>
    <scope>NUCLEOTIDE SEQUENCE [LARGE SCALE GENOMIC DNA]</scope>
    <source>
        <strain evidence="5">ATCC 25196 / NCIMB 11849 / C 71</strain>
    </source>
</reference>
<dbReference type="AlphaFoldDB" id="Q2Y9Z0"/>
<dbReference type="eggNOG" id="COG1040">
    <property type="taxonomic scope" value="Bacteria"/>
</dbReference>
<dbReference type="STRING" id="323848.Nmul_A1128"/>
<evidence type="ECO:0000313" key="5">
    <source>
        <dbReference type="Proteomes" id="UP000002718"/>
    </source>
</evidence>
<dbReference type="InterPro" id="IPR029057">
    <property type="entry name" value="PRTase-like"/>
</dbReference>
<dbReference type="EMBL" id="CP000103">
    <property type="protein sequence ID" value="ABB74431.1"/>
    <property type="molecule type" value="Genomic_DNA"/>
</dbReference>
<dbReference type="InterPro" id="IPR051910">
    <property type="entry name" value="ComF/GntX_DNA_util-trans"/>
</dbReference>
<dbReference type="GO" id="GO:0016757">
    <property type="term" value="F:glycosyltransferase activity"/>
    <property type="evidence" value="ECO:0007669"/>
    <property type="project" value="UniProtKB-KW"/>
</dbReference>
<dbReference type="InterPro" id="IPR000836">
    <property type="entry name" value="PRTase_dom"/>
</dbReference>